<proteinExistence type="inferred from homology"/>
<reference evidence="4 5" key="1">
    <citation type="submission" date="2019-07" db="EMBL/GenBank/DDBJ databases">
        <title>Whole genome shotgun sequence of Halomonas halophila NBRC 102604.</title>
        <authorList>
            <person name="Hosoyama A."/>
            <person name="Uohara A."/>
            <person name="Ohji S."/>
            <person name="Ichikawa N."/>
        </authorList>
    </citation>
    <scope>NUCLEOTIDE SEQUENCE [LARGE SCALE GENOMIC DNA]</scope>
    <source>
        <strain evidence="4 5">NBRC 102604</strain>
    </source>
</reference>
<dbReference type="PANTHER" id="PTHR37423">
    <property type="entry name" value="SOLUBLE LYTIC MUREIN TRANSGLYCOSYLASE-RELATED"/>
    <property type="match status" value="1"/>
</dbReference>
<evidence type="ECO:0000313" key="5">
    <source>
        <dbReference type="Proteomes" id="UP000321121"/>
    </source>
</evidence>
<dbReference type="SUPFAM" id="SSF53955">
    <property type="entry name" value="Lysozyme-like"/>
    <property type="match status" value="1"/>
</dbReference>
<sequence>MAERIDELLVGLGLDVQEESFNRGVGAFNSVRQAAISMGAVIGGSAVLGGVTKFAQELDKLGRTADRLNVGVSGMQQLGFTYESIGGNAQQAVSDIEALQGAIDDMAANPSGDSFAMLSAMGVDVNEVLEQRDAIGSLVNMLGQLEDASPQQRRIALESLGLSDTTVSLAREGDEFVQRQMAFAAKNAELTEEMTGQAREFVRELAELNETAGDLYRVIAQDMMGTLKPMLELLTRWAGEDGNFDLVSDLATGGPLKAVEGPVDQWLRENGLGFLARDIGEFVPGLSGNDEPQASADGEAQPDVPLMGGFDINNLRNNTALREMIAQAERDIGAPAGLLRAQIAQESSFNRYAVSEAGARGLAQIMPETEASLEDRFGRDLDPFDPRDAIMMQEEVMRENYQRFGNWDDAMRAYNAGWDREAWTNPETEAYVPSIRSRMNQPQASNTTNHNTFNISGNDPQAIAAAVDSRLRQHSERAAEDFRNGLV</sequence>
<accession>A0ABQ0U3B4</accession>
<comment type="similarity">
    <text evidence="1">Belongs to the transglycosylase Slt family.</text>
</comment>
<dbReference type="InterPro" id="IPR008258">
    <property type="entry name" value="Transglycosylase_SLT_dom_1"/>
</dbReference>
<evidence type="ECO:0000256" key="1">
    <source>
        <dbReference type="ARBA" id="ARBA00007734"/>
    </source>
</evidence>
<dbReference type="Proteomes" id="UP000321121">
    <property type="component" value="Unassembled WGS sequence"/>
</dbReference>
<dbReference type="PANTHER" id="PTHR37423:SF2">
    <property type="entry name" value="MEMBRANE-BOUND LYTIC MUREIN TRANSGLYCOSYLASE C"/>
    <property type="match status" value="1"/>
</dbReference>
<feature type="region of interest" description="Disordered" evidence="2">
    <location>
        <begin position="439"/>
        <end position="458"/>
    </location>
</feature>
<evidence type="ECO:0000256" key="2">
    <source>
        <dbReference type="SAM" id="MobiDB-lite"/>
    </source>
</evidence>
<evidence type="ECO:0000313" key="4">
    <source>
        <dbReference type="EMBL" id="GEK72942.1"/>
    </source>
</evidence>
<dbReference type="Pfam" id="PF01464">
    <property type="entry name" value="SLT"/>
    <property type="match status" value="1"/>
</dbReference>
<dbReference type="EMBL" id="BJUS01000013">
    <property type="protein sequence ID" value="GEK72942.1"/>
    <property type="molecule type" value="Genomic_DNA"/>
</dbReference>
<comment type="caution">
    <text evidence="4">The sequence shown here is derived from an EMBL/GenBank/DDBJ whole genome shotgun (WGS) entry which is preliminary data.</text>
</comment>
<organism evidence="4 5">
    <name type="scientific">Halomonas halophila</name>
    <dbReference type="NCBI Taxonomy" id="29573"/>
    <lineage>
        <taxon>Bacteria</taxon>
        <taxon>Pseudomonadati</taxon>
        <taxon>Pseudomonadota</taxon>
        <taxon>Gammaproteobacteria</taxon>
        <taxon>Oceanospirillales</taxon>
        <taxon>Halomonadaceae</taxon>
        <taxon>Halomonas</taxon>
    </lineage>
</organism>
<name>A0ABQ0U3B4_9GAMM</name>
<dbReference type="InterPro" id="IPR023346">
    <property type="entry name" value="Lysozyme-like_dom_sf"/>
</dbReference>
<protein>
    <recommendedName>
        <fullName evidence="3">Transglycosylase SLT domain-containing protein</fullName>
    </recommendedName>
</protein>
<gene>
    <name evidence="4" type="ORF">HHA04nite_14860</name>
</gene>
<dbReference type="RefSeq" id="WP_146908636.1">
    <property type="nucleotide sequence ID" value="NZ_BJUS01000013.1"/>
</dbReference>
<keyword evidence="5" id="KW-1185">Reference proteome</keyword>
<dbReference type="Gene3D" id="1.10.530.10">
    <property type="match status" value="1"/>
</dbReference>
<feature type="domain" description="Transglycosylase SLT" evidence="3">
    <location>
        <begin position="324"/>
        <end position="420"/>
    </location>
</feature>
<dbReference type="CDD" id="cd00254">
    <property type="entry name" value="LT-like"/>
    <property type="match status" value="1"/>
</dbReference>
<evidence type="ECO:0000259" key="3">
    <source>
        <dbReference type="Pfam" id="PF01464"/>
    </source>
</evidence>